<dbReference type="AlphaFoldDB" id="A0A7D9LP73"/>
<proteinExistence type="predicted"/>
<sequence>MDDKGGKTYTTDSVLEFFNKVSAVAVQLFSDKNFREHRQSALSKFSSETLLVCISTDCNPESISEVMDYPCDTLLLDVCESTEIPKLSHSIDNCVNDFDTLLTTDQPMEDVEREENCEAMDFSSCEVQCDGIVDLKDKREDNFVFT</sequence>
<reference evidence="1" key="1">
    <citation type="submission" date="2020-04" db="EMBL/GenBank/DDBJ databases">
        <authorList>
            <person name="Alioto T."/>
            <person name="Alioto T."/>
            <person name="Gomez Garrido J."/>
        </authorList>
    </citation>
    <scope>NUCLEOTIDE SEQUENCE</scope>
    <source>
        <strain evidence="1">A484AB</strain>
    </source>
</reference>
<dbReference type="EMBL" id="CACRXK020021862">
    <property type="protein sequence ID" value="CAB4036278.1"/>
    <property type="molecule type" value="Genomic_DNA"/>
</dbReference>
<comment type="caution">
    <text evidence="1">The sequence shown here is derived from an EMBL/GenBank/DDBJ whole genome shotgun (WGS) entry which is preliminary data.</text>
</comment>
<organism evidence="1 2">
    <name type="scientific">Paramuricea clavata</name>
    <name type="common">Red gorgonian</name>
    <name type="synonym">Violescent sea-whip</name>
    <dbReference type="NCBI Taxonomy" id="317549"/>
    <lineage>
        <taxon>Eukaryota</taxon>
        <taxon>Metazoa</taxon>
        <taxon>Cnidaria</taxon>
        <taxon>Anthozoa</taxon>
        <taxon>Octocorallia</taxon>
        <taxon>Malacalcyonacea</taxon>
        <taxon>Plexauridae</taxon>
        <taxon>Paramuricea</taxon>
    </lineage>
</organism>
<keyword evidence="2" id="KW-1185">Reference proteome</keyword>
<dbReference type="Proteomes" id="UP001152795">
    <property type="component" value="Unassembled WGS sequence"/>
</dbReference>
<accession>A0A7D9LP73</accession>
<evidence type="ECO:0000313" key="2">
    <source>
        <dbReference type="Proteomes" id="UP001152795"/>
    </source>
</evidence>
<name>A0A7D9LP73_PARCT</name>
<evidence type="ECO:0000313" key="1">
    <source>
        <dbReference type="EMBL" id="CAB4036278.1"/>
    </source>
</evidence>
<protein>
    <submittedName>
        <fullName evidence="1">Uncharacterized protein</fullName>
    </submittedName>
</protein>
<gene>
    <name evidence="1" type="ORF">PACLA_8A087999</name>
</gene>